<name>A0A2G1W5W8_9BACT</name>
<accession>A0A2G1W5W8</accession>
<gene>
    <name evidence="3" type="ORF">CEE69_16390</name>
</gene>
<dbReference type="Proteomes" id="UP000225740">
    <property type="component" value="Unassembled WGS sequence"/>
</dbReference>
<feature type="signal peptide" evidence="2">
    <location>
        <begin position="1"/>
        <end position="26"/>
    </location>
</feature>
<reference evidence="3 4" key="1">
    <citation type="submission" date="2017-06" db="EMBL/GenBank/DDBJ databases">
        <title>Description of Rhodopirellula bahusiensis sp. nov.</title>
        <authorList>
            <person name="Kizina J."/>
            <person name="Harder J."/>
        </authorList>
    </citation>
    <scope>NUCLEOTIDE SEQUENCE [LARGE SCALE GENOMIC DNA]</scope>
    <source>
        <strain evidence="3 4">SWK21</strain>
    </source>
</reference>
<dbReference type="OrthoDB" id="9933558at2"/>
<evidence type="ECO:0000256" key="2">
    <source>
        <dbReference type="SAM" id="SignalP"/>
    </source>
</evidence>
<dbReference type="EMBL" id="NIZW01000012">
    <property type="protein sequence ID" value="PHQ34220.1"/>
    <property type="molecule type" value="Genomic_DNA"/>
</dbReference>
<dbReference type="AlphaFoldDB" id="A0A2G1W5W8"/>
<organism evidence="3 4">
    <name type="scientific">Rhodopirellula bahusiensis</name>
    <dbReference type="NCBI Taxonomy" id="2014065"/>
    <lineage>
        <taxon>Bacteria</taxon>
        <taxon>Pseudomonadati</taxon>
        <taxon>Planctomycetota</taxon>
        <taxon>Planctomycetia</taxon>
        <taxon>Pirellulales</taxon>
        <taxon>Pirellulaceae</taxon>
        <taxon>Rhodopirellula</taxon>
    </lineage>
</organism>
<keyword evidence="4" id="KW-1185">Reference proteome</keyword>
<protein>
    <submittedName>
        <fullName evidence="3">Uncharacterized protein</fullName>
    </submittedName>
</protein>
<evidence type="ECO:0000256" key="1">
    <source>
        <dbReference type="SAM" id="MobiDB-lite"/>
    </source>
</evidence>
<feature type="chain" id="PRO_5013868021" evidence="2">
    <location>
        <begin position="27"/>
        <end position="69"/>
    </location>
</feature>
<sequence>MSMGKIVYAAALVAFCCFLSPGCGGGAENSVAAPPEKVPTAEELAASYDAQAKDYQQQQREMQQRDSSR</sequence>
<feature type="compositionally biased region" description="Low complexity" evidence="1">
    <location>
        <begin position="49"/>
        <end position="61"/>
    </location>
</feature>
<evidence type="ECO:0000313" key="3">
    <source>
        <dbReference type="EMBL" id="PHQ34220.1"/>
    </source>
</evidence>
<comment type="caution">
    <text evidence="3">The sequence shown here is derived from an EMBL/GenBank/DDBJ whole genome shotgun (WGS) entry which is preliminary data.</text>
</comment>
<evidence type="ECO:0000313" key="4">
    <source>
        <dbReference type="Proteomes" id="UP000225740"/>
    </source>
</evidence>
<proteinExistence type="predicted"/>
<keyword evidence="2" id="KW-0732">Signal</keyword>
<feature type="region of interest" description="Disordered" evidence="1">
    <location>
        <begin position="49"/>
        <end position="69"/>
    </location>
</feature>